<dbReference type="InterPro" id="IPR050641">
    <property type="entry name" value="RIFMO-like"/>
</dbReference>
<dbReference type="InterPro" id="IPR036188">
    <property type="entry name" value="FAD/NAD-bd_sf"/>
</dbReference>
<evidence type="ECO:0000256" key="2">
    <source>
        <dbReference type="ARBA" id="ARBA00022630"/>
    </source>
</evidence>
<comment type="cofactor">
    <cofactor evidence="1">
        <name>FAD</name>
        <dbReference type="ChEBI" id="CHEBI:57692"/>
    </cofactor>
</comment>
<name>A0A6F8YVF9_9ACTN</name>
<dbReference type="EMBL" id="AP022871">
    <property type="protein sequence ID" value="BCB90059.1"/>
    <property type="molecule type" value="Genomic_DNA"/>
</dbReference>
<evidence type="ECO:0000313" key="5">
    <source>
        <dbReference type="EMBL" id="BCB90059.1"/>
    </source>
</evidence>
<dbReference type="SUPFAM" id="SSF51905">
    <property type="entry name" value="FAD/NAD(P)-binding domain"/>
    <property type="match status" value="1"/>
</dbReference>
<dbReference type="Gene3D" id="3.30.70.2450">
    <property type="match status" value="1"/>
</dbReference>
<dbReference type="KEGG" id="psuu:Psuf_073720"/>
<evidence type="ECO:0000313" key="6">
    <source>
        <dbReference type="Proteomes" id="UP000503011"/>
    </source>
</evidence>
<accession>A0A6F8YVF9</accession>
<dbReference type="PANTHER" id="PTHR43004:SF19">
    <property type="entry name" value="BINDING MONOOXYGENASE, PUTATIVE (JCVI)-RELATED"/>
    <property type="match status" value="1"/>
</dbReference>
<reference evidence="5 6" key="1">
    <citation type="submission" date="2020-03" db="EMBL/GenBank/DDBJ databases">
        <title>Whole genome shotgun sequence of Phytohabitans suffuscus NBRC 105367.</title>
        <authorList>
            <person name="Komaki H."/>
            <person name="Tamura T."/>
        </authorList>
    </citation>
    <scope>NUCLEOTIDE SEQUENCE [LARGE SCALE GENOMIC DNA]</scope>
    <source>
        <strain evidence="5 6">NBRC 105367</strain>
    </source>
</reference>
<evidence type="ECO:0000256" key="1">
    <source>
        <dbReference type="ARBA" id="ARBA00001974"/>
    </source>
</evidence>
<feature type="domain" description="FAD-binding" evidence="4">
    <location>
        <begin position="2"/>
        <end position="332"/>
    </location>
</feature>
<gene>
    <name evidence="5" type="ORF">Psuf_073720</name>
</gene>
<protein>
    <submittedName>
        <fullName evidence="5">FAD-dependent oxidoreductase</fullName>
    </submittedName>
</protein>
<keyword evidence="3" id="KW-0274">FAD</keyword>
<dbReference type="Gene3D" id="3.40.30.120">
    <property type="match status" value="1"/>
</dbReference>
<dbReference type="Pfam" id="PF01494">
    <property type="entry name" value="FAD_binding_3"/>
    <property type="match status" value="1"/>
</dbReference>
<dbReference type="Pfam" id="PF21274">
    <property type="entry name" value="Rng_hyd_C"/>
    <property type="match status" value="1"/>
</dbReference>
<dbReference type="GO" id="GO:0071949">
    <property type="term" value="F:FAD binding"/>
    <property type="evidence" value="ECO:0007669"/>
    <property type="project" value="InterPro"/>
</dbReference>
<evidence type="ECO:0000259" key="4">
    <source>
        <dbReference type="Pfam" id="PF01494"/>
    </source>
</evidence>
<dbReference type="PANTHER" id="PTHR43004">
    <property type="entry name" value="TRK SYSTEM POTASSIUM UPTAKE PROTEIN"/>
    <property type="match status" value="1"/>
</dbReference>
<dbReference type="Gene3D" id="3.50.50.60">
    <property type="entry name" value="FAD/NAD(P)-binding domain"/>
    <property type="match status" value="1"/>
</dbReference>
<evidence type="ECO:0000256" key="3">
    <source>
        <dbReference type="ARBA" id="ARBA00022827"/>
    </source>
</evidence>
<dbReference type="PRINTS" id="PR00420">
    <property type="entry name" value="RNGMNOXGNASE"/>
</dbReference>
<proteinExistence type="predicted"/>
<keyword evidence="6" id="KW-1185">Reference proteome</keyword>
<organism evidence="5 6">
    <name type="scientific">Phytohabitans suffuscus</name>
    <dbReference type="NCBI Taxonomy" id="624315"/>
    <lineage>
        <taxon>Bacteria</taxon>
        <taxon>Bacillati</taxon>
        <taxon>Actinomycetota</taxon>
        <taxon>Actinomycetes</taxon>
        <taxon>Micromonosporales</taxon>
        <taxon>Micromonosporaceae</taxon>
    </lineage>
</organism>
<keyword evidence="2" id="KW-0285">Flavoprotein</keyword>
<dbReference type="InterPro" id="IPR002938">
    <property type="entry name" value="FAD-bd"/>
</dbReference>
<reference evidence="5 6" key="2">
    <citation type="submission" date="2020-03" db="EMBL/GenBank/DDBJ databases">
        <authorList>
            <person name="Ichikawa N."/>
            <person name="Kimura A."/>
            <person name="Kitahashi Y."/>
            <person name="Uohara A."/>
        </authorList>
    </citation>
    <scope>NUCLEOTIDE SEQUENCE [LARGE SCALE GENOMIC DNA]</scope>
    <source>
        <strain evidence="5 6">NBRC 105367</strain>
    </source>
</reference>
<dbReference type="GO" id="GO:0016709">
    <property type="term" value="F:oxidoreductase activity, acting on paired donors, with incorporation or reduction of molecular oxygen, NAD(P)H as one donor, and incorporation of one atom of oxygen"/>
    <property type="evidence" value="ECO:0007669"/>
    <property type="project" value="UniProtKB-ARBA"/>
</dbReference>
<sequence length="472" mass="51625">MIVAGGGPTGLMLASELRLHGVRVLVLERELEQPPFVRALGLHARSVEVMDQRGLLERFLAHGRQHPLGGFFAGIVKPSPERLDTTYPYVLGIPQTVTDRLLAERVAELDAEIRRGREVVGLSQDGDGVSVELADGTRLRSRYLVGCDGGRSTVRKLLGVGFPGEPSRVETLLGEMEVGVPAETVASVVAEVRKTQRRFGLGSFGEGVYRVVVPAEGVAEDRAVRPTLDEFKRQLRAYAGTDFGVHSPRWLSRFGDATRQAERYRVGRVLLAGDAAHIHSPMGGQGLNLGIQDAFNLGWKLAAEVAGWAPDGLLDTYHSERHPVAADVLDNTRAQAELISTEPGPQAVRRLVAELMDFEDVNRYLIEKIIAIGIRYDFGEGHDLLGRRLRDVRLKRGRLYELTRAGRGLLLDQTGQLSAAGWADRVDHVVDVSEELAVPAVLLRPDGHVAWVGDDQRDLAGHLARWFGAEAG</sequence>
<dbReference type="NCBIfam" id="NF033145">
    <property type="entry name" value="rif_monoox"/>
    <property type="match status" value="1"/>
</dbReference>
<dbReference type="Proteomes" id="UP000503011">
    <property type="component" value="Chromosome"/>
</dbReference>
<dbReference type="AlphaFoldDB" id="A0A6F8YVF9"/>